<reference evidence="1" key="1">
    <citation type="submission" date="2018-04" db="EMBL/GenBank/DDBJ databases">
        <title>Whole genome sequencing of Hypsizygus marmoreus.</title>
        <authorList>
            <person name="Choi I.-G."/>
            <person name="Min B."/>
            <person name="Kim J.-G."/>
            <person name="Kim S."/>
            <person name="Oh Y.-L."/>
            <person name="Kong W.-S."/>
            <person name="Park H."/>
            <person name="Jeong J."/>
            <person name="Song E.-S."/>
        </authorList>
    </citation>
    <scope>NUCLEOTIDE SEQUENCE [LARGE SCALE GENOMIC DNA]</scope>
    <source>
        <strain evidence="1">51987-8</strain>
    </source>
</reference>
<evidence type="ECO:0000313" key="1">
    <source>
        <dbReference type="EMBL" id="RDB21638.1"/>
    </source>
</evidence>
<evidence type="ECO:0000313" key="2">
    <source>
        <dbReference type="Proteomes" id="UP000076154"/>
    </source>
</evidence>
<comment type="caution">
    <text evidence="1">The sequence shown here is derived from an EMBL/GenBank/DDBJ whole genome shotgun (WGS) entry which is preliminary data.</text>
</comment>
<protein>
    <submittedName>
        <fullName evidence="1">Uncharacterized protein</fullName>
    </submittedName>
</protein>
<dbReference type="EMBL" id="LUEZ02000054">
    <property type="protein sequence ID" value="RDB21638.1"/>
    <property type="molecule type" value="Genomic_DNA"/>
</dbReference>
<organism evidence="1 2">
    <name type="scientific">Hypsizygus marmoreus</name>
    <name type="common">White beech mushroom</name>
    <name type="synonym">Agaricus marmoreus</name>
    <dbReference type="NCBI Taxonomy" id="39966"/>
    <lineage>
        <taxon>Eukaryota</taxon>
        <taxon>Fungi</taxon>
        <taxon>Dikarya</taxon>
        <taxon>Basidiomycota</taxon>
        <taxon>Agaricomycotina</taxon>
        <taxon>Agaricomycetes</taxon>
        <taxon>Agaricomycetidae</taxon>
        <taxon>Agaricales</taxon>
        <taxon>Tricholomatineae</taxon>
        <taxon>Lyophyllaceae</taxon>
        <taxon>Hypsizygus</taxon>
    </lineage>
</organism>
<dbReference type="AlphaFoldDB" id="A0A369JID8"/>
<name>A0A369JID8_HYPMA</name>
<gene>
    <name evidence="1" type="ORF">Hypma_011280</name>
</gene>
<keyword evidence="2" id="KW-1185">Reference proteome</keyword>
<dbReference type="InParanoid" id="A0A369JID8"/>
<proteinExistence type="predicted"/>
<accession>A0A369JID8</accession>
<dbReference type="Proteomes" id="UP000076154">
    <property type="component" value="Unassembled WGS sequence"/>
</dbReference>
<sequence>MDFKGIGMKKNDLFARCSTITYSESLSIAESDLCVDGVDALKILVDLIEDCIFNAGCKAIGLKEFAVDVATIRPDKLEAFEVQISMCRIVGEGRRISTGNDFERLKFER</sequence>